<feature type="non-terminal residue" evidence="8">
    <location>
        <position position="1"/>
    </location>
</feature>
<feature type="transmembrane region" description="Helical" evidence="6">
    <location>
        <begin position="12"/>
        <end position="34"/>
    </location>
</feature>
<dbReference type="EMBL" id="BRYB01001190">
    <property type="protein sequence ID" value="GMI20071.1"/>
    <property type="molecule type" value="Genomic_DNA"/>
</dbReference>
<evidence type="ECO:0000256" key="6">
    <source>
        <dbReference type="SAM" id="Phobius"/>
    </source>
</evidence>
<dbReference type="PANTHER" id="PTHR10582">
    <property type="entry name" value="TRANSIENT RECEPTOR POTENTIAL ION CHANNEL PROTEIN"/>
    <property type="match status" value="1"/>
</dbReference>
<evidence type="ECO:0000256" key="3">
    <source>
        <dbReference type="ARBA" id="ARBA00022737"/>
    </source>
</evidence>
<gene>
    <name evidence="8" type="ORF">TeGR_g7190</name>
</gene>
<evidence type="ECO:0000259" key="7">
    <source>
        <dbReference type="Pfam" id="PF00520"/>
    </source>
</evidence>
<name>A0ABQ6M5U8_9STRA</name>
<dbReference type="PANTHER" id="PTHR10582:SF2">
    <property type="entry name" value="INACTIVE"/>
    <property type="match status" value="1"/>
</dbReference>
<dbReference type="Pfam" id="PF00520">
    <property type="entry name" value="Ion_trans"/>
    <property type="match status" value="1"/>
</dbReference>
<evidence type="ECO:0000313" key="8">
    <source>
        <dbReference type="EMBL" id="GMI20071.1"/>
    </source>
</evidence>
<dbReference type="InterPro" id="IPR005821">
    <property type="entry name" value="Ion_trans_dom"/>
</dbReference>
<dbReference type="Gene3D" id="1.10.287.70">
    <property type="match status" value="1"/>
</dbReference>
<comment type="subcellular location">
    <subcellularLocation>
        <location evidence="1">Membrane</location>
        <topology evidence="1">Multi-pass membrane protein</topology>
    </subcellularLocation>
</comment>
<dbReference type="Proteomes" id="UP001165060">
    <property type="component" value="Unassembled WGS sequence"/>
</dbReference>
<evidence type="ECO:0000256" key="5">
    <source>
        <dbReference type="ARBA" id="ARBA00023136"/>
    </source>
</evidence>
<evidence type="ECO:0000256" key="1">
    <source>
        <dbReference type="ARBA" id="ARBA00004141"/>
    </source>
</evidence>
<dbReference type="InterPro" id="IPR024862">
    <property type="entry name" value="TRPV"/>
</dbReference>
<sequence>FVLMLSNILADIRAFVFVMLLVIIMFGHALFMVLGTRDEGVVADITSAEGGPATISDWESSAPLEDLADGLYGGWETKFDTIAATGVTLYSMLLGDYDPDQFPTTYAYAISVVFMFIIVIVMLNVLIAIVSDSYDNAMVKSTELFWLARLELVAEVSTTFKGVSYKKVDEWAQNRAKDEGRAMGVEIFLCQVGKEGPMVWPIRILCCPIRVAYTPFLLFYKFVIVDSLLQPFTKKLAEVSTSEVTLELSNPNSSDDGDWSGRVLDIVRRINQHSTGVEAKLNARLDRQNARLEQQSEMIAKMLAIMEAKETGGKK</sequence>
<keyword evidence="2 6" id="KW-0812">Transmembrane</keyword>
<feature type="transmembrane region" description="Helical" evidence="6">
    <location>
        <begin position="106"/>
        <end position="130"/>
    </location>
</feature>
<keyword evidence="4 6" id="KW-1133">Transmembrane helix</keyword>
<evidence type="ECO:0000256" key="2">
    <source>
        <dbReference type="ARBA" id="ARBA00022692"/>
    </source>
</evidence>
<accession>A0ABQ6M5U8</accession>
<keyword evidence="9" id="KW-1185">Reference proteome</keyword>
<organism evidence="8 9">
    <name type="scientific">Tetraparma gracilis</name>
    <dbReference type="NCBI Taxonomy" id="2962635"/>
    <lineage>
        <taxon>Eukaryota</taxon>
        <taxon>Sar</taxon>
        <taxon>Stramenopiles</taxon>
        <taxon>Ochrophyta</taxon>
        <taxon>Bolidophyceae</taxon>
        <taxon>Parmales</taxon>
        <taxon>Triparmaceae</taxon>
        <taxon>Tetraparma</taxon>
    </lineage>
</organism>
<reference evidence="8 9" key="1">
    <citation type="journal article" date="2023" name="Commun. Biol.">
        <title>Genome analysis of Parmales, the sister group of diatoms, reveals the evolutionary specialization of diatoms from phago-mixotrophs to photoautotrophs.</title>
        <authorList>
            <person name="Ban H."/>
            <person name="Sato S."/>
            <person name="Yoshikawa S."/>
            <person name="Yamada K."/>
            <person name="Nakamura Y."/>
            <person name="Ichinomiya M."/>
            <person name="Sato N."/>
            <person name="Blanc-Mathieu R."/>
            <person name="Endo H."/>
            <person name="Kuwata A."/>
            <person name="Ogata H."/>
        </authorList>
    </citation>
    <scope>NUCLEOTIDE SEQUENCE [LARGE SCALE GENOMIC DNA]</scope>
</reference>
<feature type="domain" description="Ion transport" evidence="7">
    <location>
        <begin position="3"/>
        <end position="137"/>
    </location>
</feature>
<evidence type="ECO:0000313" key="9">
    <source>
        <dbReference type="Proteomes" id="UP001165060"/>
    </source>
</evidence>
<proteinExistence type="predicted"/>
<keyword evidence="5 6" id="KW-0472">Membrane</keyword>
<evidence type="ECO:0000256" key="4">
    <source>
        <dbReference type="ARBA" id="ARBA00022989"/>
    </source>
</evidence>
<comment type="caution">
    <text evidence="8">The sequence shown here is derived from an EMBL/GenBank/DDBJ whole genome shotgun (WGS) entry which is preliminary data.</text>
</comment>
<keyword evidence="3" id="KW-0677">Repeat</keyword>
<protein>
    <recommendedName>
        <fullName evidence="7">Ion transport domain-containing protein</fullName>
    </recommendedName>
</protein>